<accession>A0A7W4VKP4</accession>
<dbReference type="Proteomes" id="UP000532010">
    <property type="component" value="Unassembled WGS sequence"/>
</dbReference>
<comment type="caution">
    <text evidence="7">The sequence shown here is derived from an EMBL/GenBank/DDBJ whole genome shotgun (WGS) entry which is preliminary data.</text>
</comment>
<evidence type="ECO:0000313" key="7">
    <source>
        <dbReference type="EMBL" id="MBB3018510.1"/>
    </source>
</evidence>
<proteinExistence type="predicted"/>
<feature type="transmembrane region" description="Helical" evidence="6">
    <location>
        <begin position="6"/>
        <end position="29"/>
    </location>
</feature>
<feature type="transmembrane region" description="Helical" evidence="6">
    <location>
        <begin position="107"/>
        <end position="125"/>
    </location>
</feature>
<feature type="transmembrane region" description="Helical" evidence="6">
    <location>
        <begin position="145"/>
        <end position="168"/>
    </location>
</feature>
<sequence length="203" mass="21401">MTAPLLAGFLLGLSLILPIGAQNAFVLRIGLRGEHVLAVCLTCALSDALLILAGVSGFAQLSAQVPWAETVLRYGGAAFLIAYGARSFMAAFGSASLRPSEAAPETLSRVVLTCLALTWLNPHVYLDTVVLIGSISTQFDEGKSLFAVGATLASFVFFFSLGFGARLLKPLFARPATWRLLDVAIGLIMWATAARLLLNESAG</sequence>
<keyword evidence="3 6" id="KW-0812">Transmembrane</keyword>
<feature type="transmembrane region" description="Helical" evidence="6">
    <location>
        <begin position="71"/>
        <end position="95"/>
    </location>
</feature>
<dbReference type="Pfam" id="PF01810">
    <property type="entry name" value="LysE"/>
    <property type="match status" value="1"/>
</dbReference>
<dbReference type="AlphaFoldDB" id="A0A7W4VKP4"/>
<evidence type="ECO:0000256" key="1">
    <source>
        <dbReference type="ARBA" id="ARBA00004651"/>
    </source>
</evidence>
<evidence type="ECO:0000256" key="2">
    <source>
        <dbReference type="ARBA" id="ARBA00022475"/>
    </source>
</evidence>
<dbReference type="GO" id="GO:0015171">
    <property type="term" value="F:amino acid transmembrane transporter activity"/>
    <property type="evidence" value="ECO:0007669"/>
    <property type="project" value="TreeGrafter"/>
</dbReference>
<dbReference type="InterPro" id="IPR001123">
    <property type="entry name" value="LeuE-type"/>
</dbReference>
<reference evidence="7 8" key="1">
    <citation type="submission" date="2020-08" db="EMBL/GenBank/DDBJ databases">
        <title>The Agave Microbiome: Exploring the role of microbial communities in plant adaptations to desert environments.</title>
        <authorList>
            <person name="Partida-Martinez L.P."/>
        </authorList>
    </citation>
    <scope>NUCLEOTIDE SEQUENCE [LARGE SCALE GENOMIC DNA]</scope>
    <source>
        <strain evidence="7 8">AT3.9</strain>
    </source>
</reference>
<name>A0A7W4VKP4_9HYPH</name>
<comment type="subcellular location">
    <subcellularLocation>
        <location evidence="1">Cell membrane</location>
        <topology evidence="1">Multi-pass membrane protein</topology>
    </subcellularLocation>
</comment>
<evidence type="ECO:0000256" key="5">
    <source>
        <dbReference type="ARBA" id="ARBA00023136"/>
    </source>
</evidence>
<keyword evidence="4 6" id="KW-1133">Transmembrane helix</keyword>
<keyword evidence="5 6" id="KW-0472">Membrane</keyword>
<feature type="transmembrane region" description="Helical" evidence="6">
    <location>
        <begin position="180"/>
        <end position="198"/>
    </location>
</feature>
<keyword evidence="8" id="KW-1185">Reference proteome</keyword>
<keyword evidence="2" id="KW-1003">Cell membrane</keyword>
<dbReference type="GO" id="GO:0005886">
    <property type="term" value="C:plasma membrane"/>
    <property type="evidence" value="ECO:0007669"/>
    <property type="project" value="UniProtKB-SubCell"/>
</dbReference>
<feature type="transmembrane region" description="Helical" evidence="6">
    <location>
        <begin position="36"/>
        <end position="59"/>
    </location>
</feature>
<evidence type="ECO:0000256" key="6">
    <source>
        <dbReference type="SAM" id="Phobius"/>
    </source>
</evidence>
<dbReference type="PANTHER" id="PTHR30086:SF20">
    <property type="entry name" value="ARGININE EXPORTER PROTEIN ARGO-RELATED"/>
    <property type="match status" value="1"/>
</dbReference>
<dbReference type="EMBL" id="JACHWB010000002">
    <property type="protein sequence ID" value="MBB3018510.1"/>
    <property type="molecule type" value="Genomic_DNA"/>
</dbReference>
<dbReference type="PANTHER" id="PTHR30086">
    <property type="entry name" value="ARGININE EXPORTER PROTEIN ARGO"/>
    <property type="match status" value="1"/>
</dbReference>
<evidence type="ECO:0000313" key="8">
    <source>
        <dbReference type="Proteomes" id="UP000532010"/>
    </source>
</evidence>
<evidence type="ECO:0000256" key="3">
    <source>
        <dbReference type="ARBA" id="ARBA00022692"/>
    </source>
</evidence>
<gene>
    <name evidence="7" type="ORF">FHR70_001564</name>
</gene>
<protein>
    <submittedName>
        <fullName evidence="7">L-lysine exporter family protein LysE/ArgO</fullName>
    </submittedName>
</protein>
<evidence type="ECO:0000256" key="4">
    <source>
        <dbReference type="ARBA" id="ARBA00022989"/>
    </source>
</evidence>
<organism evidence="7 8">
    <name type="scientific">Microvirga lupini</name>
    <dbReference type="NCBI Taxonomy" id="420324"/>
    <lineage>
        <taxon>Bacteria</taxon>
        <taxon>Pseudomonadati</taxon>
        <taxon>Pseudomonadota</taxon>
        <taxon>Alphaproteobacteria</taxon>
        <taxon>Hyphomicrobiales</taxon>
        <taxon>Methylobacteriaceae</taxon>
        <taxon>Microvirga</taxon>
    </lineage>
</organism>
<dbReference type="RefSeq" id="WP_183448834.1">
    <property type="nucleotide sequence ID" value="NZ_JACHWB010000002.1"/>
</dbReference>